<name>A0A1Y2LLV4_EPING</name>
<dbReference type="AlphaFoldDB" id="A0A1Y2LLV4"/>
<keyword evidence="1" id="KW-0812">Transmembrane</keyword>
<dbReference type="Proteomes" id="UP000193240">
    <property type="component" value="Unassembled WGS sequence"/>
</dbReference>
<feature type="transmembrane region" description="Helical" evidence="1">
    <location>
        <begin position="67"/>
        <end position="87"/>
    </location>
</feature>
<dbReference type="EMBL" id="KZ107856">
    <property type="protein sequence ID" value="OSS44700.1"/>
    <property type="molecule type" value="Genomic_DNA"/>
</dbReference>
<evidence type="ECO:0000313" key="3">
    <source>
        <dbReference type="Proteomes" id="UP000193240"/>
    </source>
</evidence>
<reference evidence="2 3" key="1">
    <citation type="journal article" date="2017" name="Genome Announc.">
        <title>Genome sequence of the saprophytic ascomycete Epicoccum nigrum ICMP 19927 strain isolated from New Zealand.</title>
        <authorList>
            <person name="Fokin M."/>
            <person name="Fleetwood D."/>
            <person name="Weir B.S."/>
            <person name="Villas-Boas S.G."/>
        </authorList>
    </citation>
    <scope>NUCLEOTIDE SEQUENCE [LARGE SCALE GENOMIC DNA]</scope>
    <source>
        <strain evidence="2 3">ICMP 19927</strain>
    </source>
</reference>
<proteinExistence type="predicted"/>
<evidence type="ECO:0000313" key="2">
    <source>
        <dbReference type="EMBL" id="OSS44700.1"/>
    </source>
</evidence>
<keyword evidence="3" id="KW-1185">Reference proteome</keyword>
<keyword evidence="1" id="KW-1133">Transmembrane helix</keyword>
<accession>A0A1Y2LLV4</accession>
<dbReference type="OMA" id="ITWMVIA"/>
<keyword evidence="1" id="KW-0472">Membrane</keyword>
<feature type="transmembrane region" description="Helical" evidence="1">
    <location>
        <begin position="25"/>
        <end position="46"/>
    </location>
</feature>
<gene>
    <name evidence="2" type="ORF">B5807_10749</name>
</gene>
<organism evidence="2 3">
    <name type="scientific">Epicoccum nigrum</name>
    <name type="common">Soil fungus</name>
    <name type="synonym">Epicoccum purpurascens</name>
    <dbReference type="NCBI Taxonomy" id="105696"/>
    <lineage>
        <taxon>Eukaryota</taxon>
        <taxon>Fungi</taxon>
        <taxon>Dikarya</taxon>
        <taxon>Ascomycota</taxon>
        <taxon>Pezizomycotina</taxon>
        <taxon>Dothideomycetes</taxon>
        <taxon>Pleosporomycetidae</taxon>
        <taxon>Pleosporales</taxon>
        <taxon>Pleosporineae</taxon>
        <taxon>Didymellaceae</taxon>
        <taxon>Epicoccum</taxon>
    </lineage>
</organism>
<protein>
    <submittedName>
        <fullName evidence="2">Uncharacterized protein</fullName>
    </submittedName>
</protein>
<dbReference type="InParanoid" id="A0A1Y2LLV4"/>
<sequence>MLTSLPCFYLRMSAALDIISPTRSIVLGLISLPIFFILPTIMPPLFGSRRLQLATQSIIEPNQSRSFGLFLVVLVTAGITWMVIAYISRKKSLRRKSRIINTNVDIPEKPTPNRSLQRQDSGVCHDHWECDHNNYLNSLKQEILQQTEKPIHPWISPPQALPGPYDPMYYPLPAPSFRQKLSPSLPPNVEGRNSTPFTRLVPRLDSPRCEAVLYGTMTTSTNGWRRSHWNVTGN</sequence>
<evidence type="ECO:0000256" key="1">
    <source>
        <dbReference type="SAM" id="Phobius"/>
    </source>
</evidence>